<comment type="caution">
    <text evidence="1">The sequence shown here is derived from an EMBL/GenBank/DDBJ whole genome shotgun (WGS) entry which is preliminary data.</text>
</comment>
<sequence>LLCFGGCMMVVLEVDDGVRWLCDGLNSFCVVSFRYVSKEDEDDGVRWRLWLEEEEHGYSGCGCRFKTQHYLIMPQKDCSSQVLNMLDNDGDVADIKSASCTYVLD</sequence>
<accession>A0A699LFG7</accession>
<dbReference type="AlphaFoldDB" id="A0A699LFG7"/>
<name>A0A699LFG7_TANCI</name>
<gene>
    <name evidence="1" type="ORF">Tci_703443</name>
</gene>
<reference evidence="1" key="1">
    <citation type="journal article" date="2019" name="Sci. Rep.">
        <title>Draft genome of Tanacetum cinerariifolium, the natural source of mosquito coil.</title>
        <authorList>
            <person name="Yamashiro T."/>
            <person name="Shiraishi A."/>
            <person name="Satake H."/>
            <person name="Nakayama K."/>
        </authorList>
    </citation>
    <scope>NUCLEOTIDE SEQUENCE</scope>
</reference>
<evidence type="ECO:0000313" key="1">
    <source>
        <dbReference type="EMBL" id="GFB31472.1"/>
    </source>
</evidence>
<proteinExistence type="predicted"/>
<organism evidence="1">
    <name type="scientific">Tanacetum cinerariifolium</name>
    <name type="common">Dalmatian daisy</name>
    <name type="synonym">Chrysanthemum cinerariifolium</name>
    <dbReference type="NCBI Taxonomy" id="118510"/>
    <lineage>
        <taxon>Eukaryota</taxon>
        <taxon>Viridiplantae</taxon>
        <taxon>Streptophyta</taxon>
        <taxon>Embryophyta</taxon>
        <taxon>Tracheophyta</taxon>
        <taxon>Spermatophyta</taxon>
        <taxon>Magnoliopsida</taxon>
        <taxon>eudicotyledons</taxon>
        <taxon>Gunneridae</taxon>
        <taxon>Pentapetalae</taxon>
        <taxon>asterids</taxon>
        <taxon>campanulids</taxon>
        <taxon>Asterales</taxon>
        <taxon>Asteraceae</taxon>
        <taxon>Asteroideae</taxon>
        <taxon>Anthemideae</taxon>
        <taxon>Anthemidinae</taxon>
        <taxon>Tanacetum</taxon>
    </lineage>
</organism>
<feature type="non-terminal residue" evidence="1">
    <location>
        <position position="1"/>
    </location>
</feature>
<protein>
    <submittedName>
        <fullName evidence="1">Uncharacterized protein</fullName>
    </submittedName>
</protein>
<dbReference type="EMBL" id="BKCJ010599969">
    <property type="protein sequence ID" value="GFB31472.1"/>
    <property type="molecule type" value="Genomic_DNA"/>
</dbReference>